<evidence type="ECO:0000256" key="3">
    <source>
        <dbReference type="ARBA" id="ARBA00022884"/>
    </source>
</evidence>
<evidence type="ECO:0000313" key="13">
    <source>
        <dbReference type="Proteomes" id="UP000591941"/>
    </source>
</evidence>
<proteinExistence type="inferred from homology"/>
<dbReference type="InterPro" id="IPR018280">
    <property type="entry name" value="Ribosomal_uS3_CS"/>
</dbReference>
<dbReference type="PROSITE" id="PS00548">
    <property type="entry name" value="RIBOSOMAL_S3"/>
    <property type="match status" value="1"/>
</dbReference>
<dbReference type="PROSITE" id="PS50823">
    <property type="entry name" value="KH_TYPE_2"/>
    <property type="match status" value="1"/>
</dbReference>
<evidence type="ECO:0000256" key="4">
    <source>
        <dbReference type="ARBA" id="ARBA00022980"/>
    </source>
</evidence>
<feature type="compositionally biased region" description="Basic and acidic residues" evidence="10">
    <location>
        <begin position="242"/>
        <end position="264"/>
    </location>
</feature>
<evidence type="ECO:0000256" key="6">
    <source>
        <dbReference type="ARBA" id="ARBA00024998"/>
    </source>
</evidence>
<evidence type="ECO:0000256" key="1">
    <source>
        <dbReference type="ARBA" id="ARBA00010761"/>
    </source>
</evidence>
<organism evidence="12 13">
    <name type="scientific">Negativicoccus succinicivorans</name>
    <dbReference type="NCBI Taxonomy" id="620903"/>
    <lineage>
        <taxon>Bacteria</taxon>
        <taxon>Bacillati</taxon>
        <taxon>Bacillota</taxon>
        <taxon>Negativicutes</taxon>
        <taxon>Veillonellales</taxon>
        <taxon>Veillonellaceae</taxon>
        <taxon>Negativicoccus</taxon>
    </lineage>
</organism>
<evidence type="ECO:0000313" key="12">
    <source>
        <dbReference type="EMBL" id="MBB6477903.1"/>
    </source>
</evidence>
<dbReference type="PANTHER" id="PTHR11760:SF19">
    <property type="entry name" value="SMALL RIBOSOMAL SUBUNIT PROTEIN US3C"/>
    <property type="match status" value="1"/>
</dbReference>
<dbReference type="GeneID" id="93486217"/>
<keyword evidence="4 8" id="KW-0689">Ribosomal protein</keyword>
<dbReference type="GO" id="GO:0006412">
    <property type="term" value="P:translation"/>
    <property type="evidence" value="ECO:0007669"/>
    <property type="project" value="UniProtKB-UniRule"/>
</dbReference>
<feature type="region of interest" description="Disordered" evidence="10">
    <location>
        <begin position="213"/>
        <end position="264"/>
    </location>
</feature>
<dbReference type="Gene3D" id="3.30.1140.32">
    <property type="entry name" value="Ribosomal protein S3, C-terminal domain"/>
    <property type="match status" value="1"/>
</dbReference>
<dbReference type="SUPFAM" id="SSF54814">
    <property type="entry name" value="Prokaryotic type KH domain (KH-domain type II)"/>
    <property type="match status" value="1"/>
</dbReference>
<evidence type="ECO:0000259" key="11">
    <source>
        <dbReference type="PROSITE" id="PS50823"/>
    </source>
</evidence>
<comment type="caution">
    <text evidence="12">The sequence shown here is derived from an EMBL/GenBank/DDBJ whole genome shotgun (WGS) entry which is preliminary data.</text>
</comment>
<dbReference type="OrthoDB" id="9806396at2"/>
<feature type="compositionally biased region" description="Basic and acidic residues" evidence="10">
    <location>
        <begin position="213"/>
        <end position="233"/>
    </location>
</feature>
<dbReference type="Gene3D" id="3.30.300.20">
    <property type="match status" value="1"/>
</dbReference>
<evidence type="ECO:0000256" key="8">
    <source>
        <dbReference type="HAMAP-Rule" id="MF_01309"/>
    </source>
</evidence>
<dbReference type="AlphaFoldDB" id="A0A841R2B3"/>
<comment type="subunit">
    <text evidence="8">Part of the 30S ribosomal subunit. Forms a tight complex with proteins S10 and S14.</text>
</comment>
<dbReference type="GO" id="GO:0022627">
    <property type="term" value="C:cytosolic small ribosomal subunit"/>
    <property type="evidence" value="ECO:0007669"/>
    <property type="project" value="TreeGrafter"/>
</dbReference>
<dbReference type="SMART" id="SM00322">
    <property type="entry name" value="KH"/>
    <property type="match status" value="1"/>
</dbReference>
<dbReference type="Pfam" id="PF07650">
    <property type="entry name" value="KH_2"/>
    <property type="match status" value="1"/>
</dbReference>
<dbReference type="SUPFAM" id="SSF54821">
    <property type="entry name" value="Ribosomal protein S3 C-terminal domain"/>
    <property type="match status" value="1"/>
</dbReference>
<evidence type="ECO:0000256" key="9">
    <source>
        <dbReference type="RuleBase" id="RU003624"/>
    </source>
</evidence>
<name>A0A841R2B3_9FIRM</name>
<feature type="domain" description="KH type-2" evidence="11">
    <location>
        <begin position="38"/>
        <end position="106"/>
    </location>
</feature>
<dbReference type="GO" id="GO:0003729">
    <property type="term" value="F:mRNA binding"/>
    <property type="evidence" value="ECO:0007669"/>
    <property type="project" value="UniProtKB-UniRule"/>
</dbReference>
<dbReference type="InterPro" id="IPR015946">
    <property type="entry name" value="KH_dom-like_a/b"/>
</dbReference>
<dbReference type="GO" id="GO:0003735">
    <property type="term" value="F:structural constituent of ribosome"/>
    <property type="evidence" value="ECO:0007669"/>
    <property type="project" value="InterPro"/>
</dbReference>
<dbReference type="InterPro" id="IPR009019">
    <property type="entry name" value="KH_sf_prok-type"/>
</dbReference>
<dbReference type="InterPro" id="IPR005704">
    <property type="entry name" value="Ribosomal_uS3_bac-typ"/>
</dbReference>
<keyword evidence="5 8" id="KW-0687">Ribonucleoprotein</keyword>
<dbReference type="FunFam" id="3.30.300.20:FF:000001">
    <property type="entry name" value="30S ribosomal protein S3"/>
    <property type="match status" value="1"/>
</dbReference>
<dbReference type="GO" id="GO:0019843">
    <property type="term" value="F:rRNA binding"/>
    <property type="evidence" value="ECO:0007669"/>
    <property type="project" value="UniProtKB-UniRule"/>
</dbReference>
<sequence>MGQKVNPHGMRVGIIKDWDTKWYAEKDYAKLLIEDTKIRRFLKKHLFIAGISRIEIERTLKRIKLTIYAAKPGMVIGRGGAGIEDIKKAMSRFTTQEVDVNIKEVKSAELDATLVAENIASQLERRIAFRRAMKQAVGRTMRFGAKGIKVLLGGRLGGAEIARSEGYHEGSIPLHTLRANIDYGVATAQTTYGAIGVKVWIYKGEIMPGEMVNKDENVRENRGGKERRTGDRRNNRRGHRGGRNERGERRDNDRQPNNAERSEA</sequence>
<dbReference type="HAMAP" id="MF_01309_B">
    <property type="entry name" value="Ribosomal_uS3_B"/>
    <property type="match status" value="1"/>
</dbReference>
<dbReference type="InterPro" id="IPR004087">
    <property type="entry name" value="KH_dom"/>
</dbReference>
<dbReference type="InterPro" id="IPR036419">
    <property type="entry name" value="Ribosomal_S3_C_sf"/>
</dbReference>
<dbReference type="EMBL" id="JACHHI010000004">
    <property type="protein sequence ID" value="MBB6477903.1"/>
    <property type="molecule type" value="Genomic_DNA"/>
</dbReference>
<dbReference type="InterPro" id="IPR001351">
    <property type="entry name" value="Ribosomal_uS3_C"/>
</dbReference>
<dbReference type="InterPro" id="IPR004044">
    <property type="entry name" value="KH_dom_type_2"/>
</dbReference>
<dbReference type="InterPro" id="IPR057258">
    <property type="entry name" value="Ribosomal_uS3"/>
</dbReference>
<dbReference type="RefSeq" id="WP_024048889.1">
    <property type="nucleotide sequence ID" value="NZ_CABWNB010000001.1"/>
</dbReference>
<comment type="function">
    <text evidence="6 8">Binds the lower part of the 30S subunit head. Binds mRNA in the 70S ribosome, positioning it for translation.</text>
</comment>
<dbReference type="PANTHER" id="PTHR11760">
    <property type="entry name" value="30S/40S RIBOSOMAL PROTEIN S3"/>
    <property type="match status" value="1"/>
</dbReference>
<evidence type="ECO:0000256" key="7">
    <source>
        <dbReference type="ARBA" id="ARBA00035257"/>
    </source>
</evidence>
<evidence type="ECO:0000256" key="5">
    <source>
        <dbReference type="ARBA" id="ARBA00023274"/>
    </source>
</evidence>
<dbReference type="FunFam" id="3.30.1140.32:FF:000002">
    <property type="entry name" value="30S ribosomal protein S3"/>
    <property type="match status" value="1"/>
</dbReference>
<protein>
    <recommendedName>
        <fullName evidence="7 8">Small ribosomal subunit protein uS3</fullName>
    </recommendedName>
</protein>
<evidence type="ECO:0000256" key="2">
    <source>
        <dbReference type="ARBA" id="ARBA00022730"/>
    </source>
</evidence>
<dbReference type="CDD" id="cd02412">
    <property type="entry name" value="KH-II_30S_S3"/>
    <property type="match status" value="1"/>
</dbReference>
<comment type="similarity">
    <text evidence="1 8 9">Belongs to the universal ribosomal protein uS3 family.</text>
</comment>
<evidence type="ECO:0000256" key="10">
    <source>
        <dbReference type="SAM" id="MobiDB-lite"/>
    </source>
</evidence>
<dbReference type="Proteomes" id="UP000591941">
    <property type="component" value="Unassembled WGS sequence"/>
</dbReference>
<accession>A0A841R2B3</accession>
<dbReference type="Pfam" id="PF00189">
    <property type="entry name" value="Ribosomal_S3_C"/>
    <property type="match status" value="1"/>
</dbReference>
<keyword evidence="2 8" id="KW-0699">rRNA-binding</keyword>
<dbReference type="NCBIfam" id="TIGR01009">
    <property type="entry name" value="rpsC_bact"/>
    <property type="match status" value="1"/>
</dbReference>
<reference evidence="12 13" key="1">
    <citation type="submission" date="2020-08" db="EMBL/GenBank/DDBJ databases">
        <title>Genomic Encyclopedia of Type Strains, Phase IV (KMG-IV): sequencing the most valuable type-strain genomes for metagenomic binning, comparative biology and taxonomic classification.</title>
        <authorList>
            <person name="Goeker M."/>
        </authorList>
    </citation>
    <scope>NUCLEOTIDE SEQUENCE [LARGE SCALE GENOMIC DNA]</scope>
    <source>
        <strain evidence="12 13">DSM 21255</strain>
    </source>
</reference>
<gene>
    <name evidence="8" type="primary">rpsC</name>
    <name evidence="12" type="ORF">HNR45_000956</name>
</gene>
<keyword evidence="3 8" id="KW-0694">RNA-binding</keyword>
<keyword evidence="13" id="KW-1185">Reference proteome</keyword>